<reference evidence="3" key="1">
    <citation type="journal article" date="2011" name="Nature">
        <title>Genome sequence and analysis of the tuber crop potato.</title>
        <authorList>
            <consortium name="The Potato Genome Sequencing Consortium"/>
        </authorList>
    </citation>
    <scope>NUCLEOTIDE SEQUENCE [LARGE SCALE GENOMIC DNA]</scope>
    <source>
        <strain evidence="3">cv. DM1-3 516 R44</strain>
    </source>
</reference>
<keyword evidence="3" id="KW-1185">Reference proteome</keyword>
<dbReference type="PaxDb" id="4113-PGSC0003DMT400045085"/>
<evidence type="ECO:0000313" key="3">
    <source>
        <dbReference type="Proteomes" id="UP000011115"/>
    </source>
</evidence>
<feature type="region of interest" description="Disordered" evidence="1">
    <location>
        <begin position="210"/>
        <end position="238"/>
    </location>
</feature>
<reference evidence="2" key="2">
    <citation type="submission" date="2015-06" db="UniProtKB">
        <authorList>
            <consortium name="EnsemblPlants"/>
        </authorList>
    </citation>
    <scope>IDENTIFICATION</scope>
    <source>
        <strain evidence="2">DM1-3 516 R44</strain>
    </source>
</reference>
<name>M1BH26_SOLTU</name>
<accession>M1BH26</accession>
<proteinExistence type="predicted"/>
<dbReference type="EnsemblPlants" id="PGSC0003DMT400045085">
    <property type="protein sequence ID" value="PGSC0003DMT400045085"/>
    <property type="gene ID" value="PGSC0003DMG400017483"/>
</dbReference>
<evidence type="ECO:0000313" key="2">
    <source>
        <dbReference type="EnsemblPlants" id="PGSC0003DMT400045085"/>
    </source>
</evidence>
<dbReference type="HOGENOM" id="CLU_547925_0_0_1"/>
<dbReference type="PANTHER" id="PTHR31973">
    <property type="entry name" value="POLYPROTEIN, PUTATIVE-RELATED"/>
    <property type="match status" value="1"/>
</dbReference>
<organism evidence="2 3">
    <name type="scientific">Solanum tuberosum</name>
    <name type="common">Potato</name>
    <dbReference type="NCBI Taxonomy" id="4113"/>
    <lineage>
        <taxon>Eukaryota</taxon>
        <taxon>Viridiplantae</taxon>
        <taxon>Streptophyta</taxon>
        <taxon>Embryophyta</taxon>
        <taxon>Tracheophyta</taxon>
        <taxon>Spermatophyta</taxon>
        <taxon>Magnoliopsida</taxon>
        <taxon>eudicotyledons</taxon>
        <taxon>Gunneridae</taxon>
        <taxon>Pentapetalae</taxon>
        <taxon>asterids</taxon>
        <taxon>lamiids</taxon>
        <taxon>Solanales</taxon>
        <taxon>Solanaceae</taxon>
        <taxon>Solanoideae</taxon>
        <taxon>Solaneae</taxon>
        <taxon>Solanum</taxon>
    </lineage>
</organism>
<feature type="region of interest" description="Disordered" evidence="1">
    <location>
        <begin position="376"/>
        <end position="479"/>
    </location>
</feature>
<protein>
    <submittedName>
        <fullName evidence="2">Transposon protein, Mutator sub-class</fullName>
    </submittedName>
</protein>
<dbReference type="AlphaFoldDB" id="M1BH26"/>
<feature type="compositionally biased region" description="Basic and acidic residues" evidence="1">
    <location>
        <begin position="44"/>
        <end position="61"/>
    </location>
</feature>
<dbReference type="PANTHER" id="PTHR31973:SF197">
    <property type="entry name" value="SWIM-TYPE DOMAIN-CONTAINING PROTEIN"/>
    <property type="match status" value="1"/>
</dbReference>
<dbReference type="Gramene" id="PGSC0003DMT400045085">
    <property type="protein sequence ID" value="PGSC0003DMT400045085"/>
    <property type="gene ID" value="PGSC0003DMG400017483"/>
</dbReference>
<feature type="region of interest" description="Disordered" evidence="1">
    <location>
        <begin position="1"/>
        <end position="79"/>
    </location>
</feature>
<dbReference type="Proteomes" id="UP000011115">
    <property type="component" value="Unassembled WGS sequence"/>
</dbReference>
<dbReference type="STRING" id="4113.M1BH26"/>
<dbReference type="InParanoid" id="M1BH26"/>
<evidence type="ECO:0000256" key="1">
    <source>
        <dbReference type="SAM" id="MobiDB-lite"/>
    </source>
</evidence>
<feature type="compositionally biased region" description="Basic and acidic residues" evidence="1">
    <location>
        <begin position="1"/>
        <end position="13"/>
    </location>
</feature>
<sequence length="498" mass="56323">MRAQHNLEEHDSFDGDNYGYGIDDQAQQERLSGKGRRRGNGGWHPDDGREYNRRNDDEDRGFNNIKLSNGTQGGGTSKGKQIKSAIFFFFMGKNKEVWKSSPTWDNSKGAKQDFKFDKAKPKMDYKDLASTTTTATVEPEIGAPTQPTFNPTIESLVVENDFPVLDSDQSTENSSDSDHEDLFHEDDVEYESDVHEENINLRAEKRSYQRRKRTERVPKDPEEVPVAEVGPDVGFDETEPVDKKKQKWLTSTVKHFLPEVEHRMCARHILANWAKDYRGLERRNQFWKCARSTCEAELKANLAHMALLGNKDIVPDLLHYDVKTWCKMYFRTDVKCDSIDNNMVESFNAWILAPRHKTIITMLEEIRVKDSVVAGPSNEAGTSRAISKPRERPRMTHITTTIEAPATNGEPHRPKGRHVNLDAPPPRPRGRPRKTTNNEAPAISTIGRERDTSPNTTPARGRGIDIGRADTTPARGRGIGIGRTALEGLIQHLQGEKA</sequence>